<dbReference type="SUPFAM" id="SSF56349">
    <property type="entry name" value="DNA breaking-rejoining enzymes"/>
    <property type="match status" value="1"/>
</dbReference>
<dbReference type="InterPro" id="IPR013762">
    <property type="entry name" value="Integrase-like_cat_sf"/>
</dbReference>
<keyword evidence="1" id="KW-0233">DNA recombination</keyword>
<evidence type="ECO:0000256" key="1">
    <source>
        <dbReference type="ARBA" id="ARBA00023172"/>
    </source>
</evidence>
<protein>
    <submittedName>
        <fullName evidence="2">Uncharacterized protein</fullName>
    </submittedName>
</protein>
<keyword evidence="2" id="KW-0614">Plasmid</keyword>
<dbReference type="GO" id="GO:0003677">
    <property type="term" value="F:DNA binding"/>
    <property type="evidence" value="ECO:0007669"/>
    <property type="project" value="InterPro"/>
</dbReference>
<dbReference type="KEGG" id="spha:D3Y57_02465"/>
<dbReference type="GO" id="GO:0006310">
    <property type="term" value="P:DNA recombination"/>
    <property type="evidence" value="ECO:0007669"/>
    <property type="project" value="UniProtKB-KW"/>
</dbReference>
<dbReference type="EMBL" id="CP032828">
    <property type="protein sequence ID" value="AYJ84941.1"/>
    <property type="molecule type" value="Genomic_DNA"/>
</dbReference>
<dbReference type="Gene3D" id="1.10.443.10">
    <property type="entry name" value="Intergrase catalytic core"/>
    <property type="match status" value="1"/>
</dbReference>
<accession>A0A494TGJ7</accession>
<name>A0A494TGJ7_SPHPE</name>
<sequence length="114" mass="12264">MIRCQAAVTARIGYDVGEGTSPASVVPTYRSIMQWAFDCGALDDLTKDDPVRLLKNVSTRSTRVGLNQELFASCEDLAGIMVALGWKSPRMSLAYNRNPAAKPGTAGCLMAKHS</sequence>
<geneLocation type="plasmid" evidence="2">
    <name>unnamed1</name>
</geneLocation>
<dbReference type="OrthoDB" id="7718754at2"/>
<proteinExistence type="predicted"/>
<dbReference type="GO" id="GO:0015074">
    <property type="term" value="P:DNA integration"/>
    <property type="evidence" value="ECO:0007669"/>
    <property type="project" value="InterPro"/>
</dbReference>
<evidence type="ECO:0000313" key="3">
    <source>
        <dbReference type="Proteomes" id="UP000276254"/>
    </source>
</evidence>
<dbReference type="AlphaFoldDB" id="A0A494TGJ7"/>
<evidence type="ECO:0000313" key="2">
    <source>
        <dbReference type="EMBL" id="AYJ84941.1"/>
    </source>
</evidence>
<dbReference type="Proteomes" id="UP000276254">
    <property type="component" value="Plasmid unnamed1"/>
</dbReference>
<reference evidence="2 3" key="1">
    <citation type="submission" date="2018-09" db="EMBL/GenBank/DDBJ databases">
        <title>Sphingomonas peninsula sp. nov., isolated from fildes peninsula, Antarctic soil.</title>
        <authorList>
            <person name="Yingchao G."/>
        </authorList>
    </citation>
    <scope>NUCLEOTIDE SEQUENCE [LARGE SCALE GENOMIC DNA]</scope>
    <source>
        <strain evidence="2 3">YZ-8</strain>
        <plasmid evidence="2 3">unnamed1</plasmid>
    </source>
</reference>
<dbReference type="InterPro" id="IPR011010">
    <property type="entry name" value="DNA_brk_join_enz"/>
</dbReference>
<keyword evidence="3" id="KW-1185">Reference proteome</keyword>
<organism evidence="2 3">
    <name type="scientific">Sphingomonas paeninsulae</name>
    <dbReference type="NCBI Taxonomy" id="2319844"/>
    <lineage>
        <taxon>Bacteria</taxon>
        <taxon>Pseudomonadati</taxon>
        <taxon>Pseudomonadota</taxon>
        <taxon>Alphaproteobacteria</taxon>
        <taxon>Sphingomonadales</taxon>
        <taxon>Sphingomonadaceae</taxon>
        <taxon>Sphingomonas</taxon>
    </lineage>
</organism>
<gene>
    <name evidence="2" type="ORF">D3Y57_02465</name>
</gene>